<evidence type="ECO:0000313" key="3">
    <source>
        <dbReference type="EMBL" id="NWH26980.1"/>
    </source>
</evidence>
<protein>
    <submittedName>
        <fullName evidence="3">ERVV2 protein</fullName>
    </submittedName>
</protein>
<feature type="transmembrane region" description="Helical" evidence="2">
    <location>
        <begin position="68"/>
        <end position="92"/>
    </location>
</feature>
<keyword evidence="2" id="KW-0472">Membrane</keyword>
<dbReference type="Gene3D" id="1.10.287.210">
    <property type="match status" value="1"/>
</dbReference>
<feature type="non-terminal residue" evidence="3">
    <location>
        <position position="1"/>
    </location>
</feature>
<keyword evidence="4" id="KW-1185">Reference proteome</keyword>
<accession>A0A850U8J0</accession>
<dbReference type="PANTHER" id="PTHR10424:SF73">
    <property type="entry name" value="ENDOGENOUS RETROVIRUS GROUP FC1 ENV POLYPROTEIN-RELATED"/>
    <property type="match status" value="1"/>
</dbReference>
<evidence type="ECO:0000313" key="4">
    <source>
        <dbReference type="Proteomes" id="UP000640762"/>
    </source>
</evidence>
<keyword evidence="1" id="KW-1015">Disulfide bond</keyword>
<dbReference type="Proteomes" id="UP000640762">
    <property type="component" value="Unassembled WGS sequence"/>
</dbReference>
<keyword evidence="2" id="KW-1133">Transmembrane helix</keyword>
<dbReference type="AlphaFoldDB" id="A0A850U8J0"/>
<evidence type="ECO:0000256" key="1">
    <source>
        <dbReference type="ARBA" id="ARBA00023157"/>
    </source>
</evidence>
<dbReference type="Pfam" id="PF00429">
    <property type="entry name" value="TLV_coat"/>
    <property type="match status" value="1"/>
</dbReference>
<name>A0A850U8J0_GRUAM</name>
<reference evidence="3" key="1">
    <citation type="submission" date="2019-10" db="EMBL/GenBank/DDBJ databases">
        <title>Bird 10,000 Genomes (B10K) Project - Family phase.</title>
        <authorList>
            <person name="Zhang G."/>
        </authorList>
    </citation>
    <scope>NUCLEOTIDE SEQUENCE</scope>
    <source>
        <strain evidence="3">B10K-DU-012-65</strain>
        <tissue evidence="3">Muscle</tissue>
    </source>
</reference>
<organism evidence="3 4">
    <name type="scientific">Grus americana</name>
    <name type="common">Whooping crane</name>
    <dbReference type="NCBI Taxonomy" id="9117"/>
    <lineage>
        <taxon>Eukaryota</taxon>
        <taxon>Metazoa</taxon>
        <taxon>Chordata</taxon>
        <taxon>Craniata</taxon>
        <taxon>Vertebrata</taxon>
        <taxon>Euteleostomi</taxon>
        <taxon>Archelosauria</taxon>
        <taxon>Archosauria</taxon>
        <taxon>Dinosauria</taxon>
        <taxon>Saurischia</taxon>
        <taxon>Theropoda</taxon>
        <taxon>Coelurosauria</taxon>
        <taxon>Aves</taxon>
        <taxon>Neognathae</taxon>
        <taxon>Neoaves</taxon>
        <taxon>Gruiformes</taxon>
        <taxon>Gruidae</taxon>
        <taxon>Grus</taxon>
    </lineage>
</organism>
<feature type="non-terminal residue" evidence="3">
    <location>
        <position position="121"/>
    </location>
</feature>
<comment type="caution">
    <text evidence="3">The sequence shown here is derived from an EMBL/GenBank/DDBJ whole genome shotgun (WGS) entry which is preliminary data.</text>
</comment>
<keyword evidence="2" id="KW-0812">Transmembrane</keyword>
<gene>
    <name evidence="3" type="primary">Ervv2_2</name>
    <name evidence="3" type="ORF">GRUAME_R15161</name>
</gene>
<evidence type="ECO:0000256" key="2">
    <source>
        <dbReference type="SAM" id="Phobius"/>
    </source>
</evidence>
<dbReference type="SUPFAM" id="SSF58069">
    <property type="entry name" value="Virus ectodomain"/>
    <property type="match status" value="1"/>
</dbReference>
<dbReference type="InterPro" id="IPR018154">
    <property type="entry name" value="TLV/ENV_coat_polyprotein"/>
</dbReference>
<dbReference type="EMBL" id="WEIX01014400">
    <property type="protein sequence ID" value="NWH26980.1"/>
    <property type="molecule type" value="Genomic_DNA"/>
</dbReference>
<dbReference type="PANTHER" id="PTHR10424">
    <property type="entry name" value="VIRAL ENVELOPE PROTEIN"/>
    <property type="match status" value="1"/>
</dbReference>
<sequence>LASPGGVCATTNISCCMYIDQNGTISTEIRRQSEVLHKITKDDTSWGFEEIWHKLTSWLPNLTWLRQLFGFVLLIGLMIILTCVLIQCAFWCSRRTSGEYANWKRNKIRHAVEPGKYFKRT</sequence>
<proteinExistence type="predicted"/>